<evidence type="ECO:0000256" key="1">
    <source>
        <dbReference type="ARBA" id="ARBA00004571"/>
    </source>
</evidence>
<evidence type="ECO:0000256" key="7">
    <source>
        <dbReference type="ARBA" id="ARBA00023237"/>
    </source>
</evidence>
<comment type="subcellular location">
    <subcellularLocation>
        <location evidence="1">Cell outer membrane</location>
        <topology evidence="1">Multi-pass membrane protein</topology>
    </subcellularLocation>
</comment>
<gene>
    <name evidence="8" type="ORF">LZC95_03160</name>
</gene>
<comment type="similarity">
    <text evidence="2">Belongs to the OmpP1/FadL family.</text>
</comment>
<dbReference type="PANTHER" id="PTHR35093">
    <property type="entry name" value="OUTER MEMBRANE PROTEIN NMB0088-RELATED"/>
    <property type="match status" value="1"/>
</dbReference>
<keyword evidence="9" id="KW-1185">Reference proteome</keyword>
<name>A0ABZ2KAZ3_9BACT</name>
<protein>
    <submittedName>
        <fullName evidence="8">Outer membrane protein transport protein</fullName>
    </submittedName>
</protein>
<keyword evidence="3" id="KW-1134">Transmembrane beta strand</keyword>
<evidence type="ECO:0000256" key="2">
    <source>
        <dbReference type="ARBA" id="ARBA00008163"/>
    </source>
</evidence>
<keyword evidence="4" id="KW-0812">Transmembrane</keyword>
<sequence length="388" mass="41381">MLGVVLSTREARATTEIGGLDARSMALAGTGVSYIESGASVALNPATLDGVRTFAGTFTISPLRAVLTTPLDGPNTSVDSAGKVYPVFLVGAAYRLTDRIVVGAGVFPTIGSGAKYSDTTDHEEVRATLAQIEVAPSVSVRVADGLSVGLGYRMTYTTQTGHQPAAPGQPSTDYSYDGWNWLGVHAGIYYRPIESLHFGFSYRSRIDTTLSGTTDAHFPTGAMDTESEFNSPHRFKLGASYTPSKKVLLALSLRYSLYSDSSKSIKTTVQTPFGPVESVYPLDWNNALGAGAGVEVTPERRIALRAGYSATQSAVPSSRPSFFATPPGWLHSIHLGAGLRFERVDLDLGALYSLASAHIDANRDNPSVTPGDYQLHAMILSFSVTYHR</sequence>
<accession>A0ABZ2KAZ3</accession>
<evidence type="ECO:0000313" key="9">
    <source>
        <dbReference type="Proteomes" id="UP001379533"/>
    </source>
</evidence>
<dbReference type="PANTHER" id="PTHR35093:SF8">
    <property type="entry name" value="OUTER MEMBRANE PROTEIN NMB0088-RELATED"/>
    <property type="match status" value="1"/>
</dbReference>
<dbReference type="EMBL" id="CP089982">
    <property type="protein sequence ID" value="WXA95838.1"/>
    <property type="molecule type" value="Genomic_DNA"/>
</dbReference>
<evidence type="ECO:0000256" key="5">
    <source>
        <dbReference type="ARBA" id="ARBA00022729"/>
    </source>
</evidence>
<organism evidence="8 9">
    <name type="scientific">Pendulispora brunnea</name>
    <dbReference type="NCBI Taxonomy" id="2905690"/>
    <lineage>
        <taxon>Bacteria</taxon>
        <taxon>Pseudomonadati</taxon>
        <taxon>Myxococcota</taxon>
        <taxon>Myxococcia</taxon>
        <taxon>Myxococcales</taxon>
        <taxon>Sorangiineae</taxon>
        <taxon>Pendulisporaceae</taxon>
        <taxon>Pendulispora</taxon>
    </lineage>
</organism>
<keyword evidence="5" id="KW-0732">Signal</keyword>
<evidence type="ECO:0000256" key="4">
    <source>
        <dbReference type="ARBA" id="ARBA00022692"/>
    </source>
</evidence>
<dbReference type="RefSeq" id="WP_394846448.1">
    <property type="nucleotide sequence ID" value="NZ_CP089982.1"/>
</dbReference>
<dbReference type="SUPFAM" id="SSF56935">
    <property type="entry name" value="Porins"/>
    <property type="match status" value="1"/>
</dbReference>
<dbReference type="Proteomes" id="UP001379533">
    <property type="component" value="Chromosome"/>
</dbReference>
<proteinExistence type="inferred from homology"/>
<evidence type="ECO:0000256" key="3">
    <source>
        <dbReference type="ARBA" id="ARBA00022452"/>
    </source>
</evidence>
<dbReference type="Pfam" id="PF03349">
    <property type="entry name" value="Toluene_X"/>
    <property type="match status" value="1"/>
</dbReference>
<evidence type="ECO:0000256" key="6">
    <source>
        <dbReference type="ARBA" id="ARBA00023136"/>
    </source>
</evidence>
<dbReference type="Gene3D" id="2.40.160.60">
    <property type="entry name" value="Outer membrane protein transport protein (OMPP1/FadL/TodX)"/>
    <property type="match status" value="1"/>
</dbReference>
<evidence type="ECO:0000313" key="8">
    <source>
        <dbReference type="EMBL" id="WXA95838.1"/>
    </source>
</evidence>
<reference evidence="8 9" key="1">
    <citation type="submission" date="2021-12" db="EMBL/GenBank/DDBJ databases">
        <title>Discovery of the Pendulisporaceae a myxobacterial family with distinct sporulation behavior and unique specialized metabolism.</title>
        <authorList>
            <person name="Garcia R."/>
            <person name="Popoff A."/>
            <person name="Bader C.D."/>
            <person name="Loehr J."/>
            <person name="Walesch S."/>
            <person name="Walt C."/>
            <person name="Boldt J."/>
            <person name="Bunk B."/>
            <person name="Haeckl F.J.F.P.J."/>
            <person name="Gunesch A.P."/>
            <person name="Birkelbach J."/>
            <person name="Nuebel U."/>
            <person name="Pietschmann T."/>
            <person name="Bach T."/>
            <person name="Mueller R."/>
        </authorList>
    </citation>
    <scope>NUCLEOTIDE SEQUENCE [LARGE SCALE GENOMIC DNA]</scope>
    <source>
        <strain evidence="8 9">MSr12523</strain>
    </source>
</reference>
<dbReference type="InterPro" id="IPR005017">
    <property type="entry name" value="OMPP1/FadL/TodX"/>
</dbReference>
<keyword evidence="7" id="KW-0998">Cell outer membrane</keyword>
<keyword evidence="6" id="KW-0472">Membrane</keyword>